<evidence type="ECO:0000313" key="1">
    <source>
        <dbReference type="EMBL" id="KYQ94157.1"/>
    </source>
</evidence>
<evidence type="ECO:0000313" key="2">
    <source>
        <dbReference type="Proteomes" id="UP000076078"/>
    </source>
</evidence>
<comment type="caution">
    <text evidence="1">The sequence shown here is derived from an EMBL/GenBank/DDBJ whole genome shotgun (WGS) entry which is preliminary data.</text>
</comment>
<evidence type="ECO:0008006" key="3">
    <source>
        <dbReference type="Google" id="ProtNLM"/>
    </source>
</evidence>
<sequence>MNTLPDVLTQNILNRFLNSDGKSYHPVIYIIEAIKKLSVVCKYWNQVILRKLLLVNPIKMKRYDDSQQPFSYHALKLMKHYKINFSVHCNVNDEAFRSYCEYVSEIYVDQLVEIYKPENTLVEMDSQAYTLLERYSLCDCKDTEIQIKKYRMVSQWNSNLKFSLTHSHAIKAKDLEKIMLDSKFDRLRFNYCELSIPIDQIQVLPKPINHLITSLNFKDLIVDQWVIEYLLDCCNQTLERFEFQISDSPSINFNYLVDKLSATPFPSIKKISLLWEHSCYLQPLIQLINTTNAKKLFLGLVFDNDQQTTDSLSLHNPGIESFRLSQNSYKFYPFPMNINSDSMSANEIQLELFRSYRNGSIEKDNDILTFRLCKFKIDATSGLRQLHTLNFNFIKSTDFIHVLSSIGYLNMLSCDTIQVNSVQDITDLCQAINVHKQLTILYLYKFEGPVDDVDMKNIYFNQYECLINILDNNHIIKEIQFYDSINDHNIISDEMVDKIADVLTRNHTVIFIGLYIPKPHSGSIKLKEVLNKFMIENYL</sequence>
<protein>
    <recommendedName>
        <fullName evidence="3">F-box domain-containing protein</fullName>
    </recommendedName>
</protein>
<organism evidence="1 2">
    <name type="scientific">Tieghemostelium lacteum</name>
    <name type="common">Slime mold</name>
    <name type="synonym">Dictyostelium lacteum</name>
    <dbReference type="NCBI Taxonomy" id="361077"/>
    <lineage>
        <taxon>Eukaryota</taxon>
        <taxon>Amoebozoa</taxon>
        <taxon>Evosea</taxon>
        <taxon>Eumycetozoa</taxon>
        <taxon>Dictyostelia</taxon>
        <taxon>Dictyosteliales</taxon>
        <taxon>Raperosteliaceae</taxon>
        <taxon>Tieghemostelium</taxon>
    </lineage>
</organism>
<accession>A0A151ZJQ7</accession>
<keyword evidence="2" id="KW-1185">Reference proteome</keyword>
<gene>
    <name evidence="1" type="ORF">DLAC_11588</name>
</gene>
<dbReference type="AlphaFoldDB" id="A0A151ZJQ7"/>
<reference evidence="1 2" key="1">
    <citation type="submission" date="2015-12" db="EMBL/GenBank/DDBJ databases">
        <title>Dictyostelia acquired genes for synthesis and detection of signals that induce cell-type specialization by lateral gene transfer from prokaryotes.</title>
        <authorList>
            <person name="Gloeckner G."/>
            <person name="Schaap P."/>
        </authorList>
    </citation>
    <scope>NUCLEOTIDE SEQUENCE [LARGE SCALE GENOMIC DNA]</scope>
    <source>
        <strain evidence="1 2">TK</strain>
    </source>
</reference>
<dbReference type="Proteomes" id="UP000076078">
    <property type="component" value="Unassembled WGS sequence"/>
</dbReference>
<dbReference type="InParanoid" id="A0A151ZJQ7"/>
<proteinExistence type="predicted"/>
<dbReference type="EMBL" id="LODT01000022">
    <property type="protein sequence ID" value="KYQ94157.1"/>
    <property type="molecule type" value="Genomic_DNA"/>
</dbReference>
<name>A0A151ZJQ7_TIELA</name>